<evidence type="ECO:0000313" key="2">
    <source>
        <dbReference type="EMBL" id="CAE2240176.1"/>
    </source>
</evidence>
<feature type="region of interest" description="Disordered" evidence="1">
    <location>
        <begin position="1"/>
        <end position="79"/>
    </location>
</feature>
<dbReference type="EMBL" id="HBKO01027902">
    <property type="protein sequence ID" value="CAE2240176.1"/>
    <property type="molecule type" value="Transcribed_RNA"/>
</dbReference>
<evidence type="ECO:0000256" key="1">
    <source>
        <dbReference type="SAM" id="MobiDB-lite"/>
    </source>
</evidence>
<sequence>MHHAVLPETPHESEAVRDRPRAGQRTRSFDLGQPWNSNEKPAPQHQCLSARERRREGRRSKSVDINKEIGATPHNTRHGFARMRDLAPLHSPRVPSLSDMLGALARAPQPPDSPRPAGLSPRVSPRGLTASSIVRPDPGFVRPHVMDFVDTEQEQREIVVRMHNKWELELRFKQGPAEAELDALVQRSAASTSSGATGPARGPASFDAVLRQRFPKANDAEIDHMQGCAQAHRHNKTTSKASAHTDDSLKPASHIGSDQLTKRRHSFSNMFLLNGHGPKHKAEQKVEVAAEAPPPPPVPPAEAAKAQATSTALEFAEYGALAHHRELKLQTSQHRPLSRMPSRDIPLEDLLSARPESLPSPSIFRKQLPSVPEPIAAGT</sequence>
<feature type="region of interest" description="Disordered" evidence="1">
    <location>
        <begin position="276"/>
        <end position="302"/>
    </location>
</feature>
<feature type="region of interest" description="Disordered" evidence="1">
    <location>
        <begin position="228"/>
        <end position="261"/>
    </location>
</feature>
<organism evidence="2">
    <name type="scientific">Prymnesium polylepis</name>
    <dbReference type="NCBI Taxonomy" id="72548"/>
    <lineage>
        <taxon>Eukaryota</taxon>
        <taxon>Haptista</taxon>
        <taxon>Haptophyta</taxon>
        <taxon>Prymnesiophyceae</taxon>
        <taxon>Prymnesiales</taxon>
        <taxon>Prymnesiaceae</taxon>
        <taxon>Prymnesium</taxon>
    </lineage>
</organism>
<feature type="compositionally biased region" description="Basic and acidic residues" evidence="1">
    <location>
        <begin position="9"/>
        <end position="21"/>
    </location>
</feature>
<accession>A0A7S4MSD8</accession>
<name>A0A7S4MSD8_9EUKA</name>
<feature type="region of interest" description="Disordered" evidence="1">
    <location>
        <begin position="327"/>
        <end position="379"/>
    </location>
</feature>
<gene>
    <name evidence="2" type="ORF">CPOL0286_LOCUS12823</name>
</gene>
<feature type="compositionally biased region" description="Basic and acidic residues" evidence="1">
    <location>
        <begin position="50"/>
        <end position="67"/>
    </location>
</feature>
<feature type="region of interest" description="Disordered" evidence="1">
    <location>
        <begin position="104"/>
        <end position="135"/>
    </location>
</feature>
<reference evidence="2" key="1">
    <citation type="submission" date="2021-01" db="EMBL/GenBank/DDBJ databases">
        <authorList>
            <person name="Corre E."/>
            <person name="Pelletier E."/>
            <person name="Niang G."/>
            <person name="Scheremetjew M."/>
            <person name="Finn R."/>
            <person name="Kale V."/>
            <person name="Holt S."/>
            <person name="Cochrane G."/>
            <person name="Meng A."/>
            <person name="Brown T."/>
            <person name="Cohen L."/>
        </authorList>
    </citation>
    <scope>NUCLEOTIDE SEQUENCE</scope>
    <source>
        <strain evidence="2">UIO037</strain>
    </source>
</reference>
<protein>
    <submittedName>
        <fullName evidence="2">Uncharacterized protein</fullName>
    </submittedName>
</protein>
<dbReference type="AlphaFoldDB" id="A0A7S4MSD8"/>
<proteinExistence type="predicted"/>